<accession>A0A3N0E7Y9</accession>
<dbReference type="EMBL" id="RJMB01000013">
    <property type="protein sequence ID" value="RNL83975.1"/>
    <property type="molecule type" value="Genomic_DNA"/>
</dbReference>
<evidence type="ECO:0000313" key="5">
    <source>
        <dbReference type="EMBL" id="RNL83975.1"/>
    </source>
</evidence>
<dbReference type="Pfam" id="PF03029">
    <property type="entry name" value="ATP_bind_1"/>
    <property type="match status" value="1"/>
</dbReference>
<dbReference type="CDD" id="cd00882">
    <property type="entry name" value="Ras_like_GTPase"/>
    <property type="match status" value="1"/>
</dbReference>
<dbReference type="OrthoDB" id="4303541at2"/>
<dbReference type="InterPro" id="IPR027417">
    <property type="entry name" value="P-loop_NTPase"/>
</dbReference>
<keyword evidence="3" id="KW-0378">Hydrolase</keyword>
<evidence type="ECO:0000256" key="4">
    <source>
        <dbReference type="ARBA" id="ARBA00023134"/>
    </source>
</evidence>
<dbReference type="GO" id="GO:0016787">
    <property type="term" value="F:hydrolase activity"/>
    <property type="evidence" value="ECO:0007669"/>
    <property type="project" value="UniProtKB-KW"/>
</dbReference>
<dbReference type="PANTHER" id="PTHR42708:SF1">
    <property type="entry name" value="GLIDING MOTILITY PROTEIN MGLA"/>
    <property type="match status" value="1"/>
</dbReference>
<comment type="caution">
    <text evidence="5">The sequence shown here is derived from an EMBL/GenBank/DDBJ whole genome shotgun (WGS) entry which is preliminary data.</text>
</comment>
<evidence type="ECO:0000256" key="2">
    <source>
        <dbReference type="ARBA" id="ARBA00022741"/>
    </source>
</evidence>
<dbReference type="PANTHER" id="PTHR42708">
    <property type="entry name" value="ATP/GTP-BINDING PROTEIN-RELATED"/>
    <property type="match status" value="1"/>
</dbReference>
<keyword evidence="2" id="KW-0547">Nucleotide-binding</keyword>
<protein>
    <submittedName>
        <fullName evidence="5">ATP-binding protein</fullName>
    </submittedName>
</protein>
<dbReference type="Gene3D" id="3.40.50.300">
    <property type="entry name" value="P-loop containing nucleotide triphosphate hydrolases"/>
    <property type="match status" value="1"/>
</dbReference>
<name>A0A3N0E7Y9_9ACTN</name>
<dbReference type="InterPro" id="IPR004130">
    <property type="entry name" value="Gpn"/>
</dbReference>
<dbReference type="SUPFAM" id="SSF52540">
    <property type="entry name" value="P-loop containing nucleoside triphosphate hydrolases"/>
    <property type="match status" value="1"/>
</dbReference>
<organism evidence="5 6">
    <name type="scientific">Halostreptopolyspora alba</name>
    <dbReference type="NCBI Taxonomy" id="2487137"/>
    <lineage>
        <taxon>Bacteria</taxon>
        <taxon>Bacillati</taxon>
        <taxon>Actinomycetota</taxon>
        <taxon>Actinomycetes</taxon>
        <taxon>Streptosporangiales</taxon>
        <taxon>Nocardiopsidaceae</taxon>
        <taxon>Halostreptopolyspora</taxon>
    </lineage>
</organism>
<gene>
    <name evidence="5" type="ORF">EFW17_13885</name>
</gene>
<keyword evidence="4" id="KW-0342">GTP-binding</keyword>
<dbReference type="InterPro" id="IPR052705">
    <property type="entry name" value="Gliding_Motility_GTPase"/>
</dbReference>
<dbReference type="GO" id="GO:0005524">
    <property type="term" value="F:ATP binding"/>
    <property type="evidence" value="ECO:0007669"/>
    <property type="project" value="UniProtKB-KW"/>
</dbReference>
<dbReference type="GO" id="GO:0005525">
    <property type="term" value="F:GTP binding"/>
    <property type="evidence" value="ECO:0007669"/>
    <property type="project" value="UniProtKB-KW"/>
</dbReference>
<keyword evidence="5" id="KW-0067">ATP-binding</keyword>
<comment type="similarity">
    <text evidence="1">Belongs to the GPN-loop GTPase family.</text>
</comment>
<evidence type="ECO:0000313" key="6">
    <source>
        <dbReference type="Proteomes" id="UP000269198"/>
    </source>
</evidence>
<sequence>MASKHSEPSASTVSLTALKFLISGGFGVGKTTLVGSVSEVRPLRTEENLSAAGTGVDDIAGVERKTTTTVALDYGRITIRDDLVLYLFGTPGQDRFWFMWDELAVGALGAVVLVDTRRLELSFASIDYFEKRGLPFIVAANQFPDSDEFAPREISQALDLDPEVPVMTFDARLRDSGKQVLITLLRYLIDRTPSPPPGTARNSPTVPP</sequence>
<dbReference type="AlphaFoldDB" id="A0A3N0E7Y9"/>
<dbReference type="Proteomes" id="UP000269198">
    <property type="component" value="Unassembled WGS sequence"/>
</dbReference>
<dbReference type="RefSeq" id="WP_123201808.1">
    <property type="nucleotide sequence ID" value="NZ_RJMB01000013.1"/>
</dbReference>
<evidence type="ECO:0000256" key="1">
    <source>
        <dbReference type="ARBA" id="ARBA00005290"/>
    </source>
</evidence>
<proteinExistence type="inferred from homology"/>
<reference evidence="5 6" key="1">
    <citation type="submission" date="2018-11" db="EMBL/GenBank/DDBJ databases">
        <title>The genome draft of YIM 96095.</title>
        <authorList>
            <person name="Tang S.-K."/>
            <person name="Chunyu W.-X."/>
            <person name="Feng Y.-Z."/>
        </authorList>
    </citation>
    <scope>NUCLEOTIDE SEQUENCE [LARGE SCALE GENOMIC DNA]</scope>
    <source>
        <strain evidence="5 6">YIM 96095</strain>
    </source>
</reference>
<evidence type="ECO:0000256" key="3">
    <source>
        <dbReference type="ARBA" id="ARBA00022801"/>
    </source>
</evidence>
<keyword evidence="6" id="KW-1185">Reference proteome</keyword>